<dbReference type="PANTHER" id="PTHR12110">
    <property type="entry name" value="HYDROXYPYRUVATE ISOMERASE"/>
    <property type="match status" value="1"/>
</dbReference>
<proteinExistence type="predicted"/>
<dbReference type="Proteomes" id="UP000290624">
    <property type="component" value="Unassembled WGS sequence"/>
</dbReference>
<reference evidence="3 4" key="1">
    <citation type="submission" date="2018-01" db="EMBL/GenBank/DDBJ databases">
        <title>Lactibacter flavus gen. nov., sp. nov., a novel bacterium of the family Propionibacteriaceae isolated from raw milk and dairy products.</title>
        <authorList>
            <person name="Wenning M."/>
            <person name="Breitenwieser F."/>
            <person name="Huptas C."/>
            <person name="von Neubeck M."/>
            <person name="Busse H.-J."/>
            <person name="Scherer S."/>
        </authorList>
    </citation>
    <scope>NUCLEOTIDE SEQUENCE [LARGE SCALE GENOMIC DNA]</scope>
    <source>
        <strain evidence="3 4">VG341</strain>
    </source>
</reference>
<evidence type="ECO:0000259" key="2">
    <source>
        <dbReference type="Pfam" id="PF01261"/>
    </source>
</evidence>
<evidence type="ECO:0000256" key="1">
    <source>
        <dbReference type="SAM" id="MobiDB-lite"/>
    </source>
</evidence>
<dbReference type="InterPro" id="IPR050312">
    <property type="entry name" value="IolE/XylAMocC-like"/>
</dbReference>
<organism evidence="3 4">
    <name type="scientific">Propioniciclava flava</name>
    <dbReference type="NCBI Taxonomy" id="2072026"/>
    <lineage>
        <taxon>Bacteria</taxon>
        <taxon>Bacillati</taxon>
        <taxon>Actinomycetota</taxon>
        <taxon>Actinomycetes</taxon>
        <taxon>Propionibacteriales</taxon>
        <taxon>Propionibacteriaceae</taxon>
        <taxon>Propioniciclava</taxon>
    </lineage>
</organism>
<dbReference type="Pfam" id="PF01261">
    <property type="entry name" value="AP_endonuc_2"/>
    <property type="match status" value="1"/>
</dbReference>
<dbReference type="EMBL" id="PPCV01000002">
    <property type="protein sequence ID" value="RXW32905.1"/>
    <property type="molecule type" value="Genomic_DNA"/>
</dbReference>
<evidence type="ECO:0000313" key="3">
    <source>
        <dbReference type="EMBL" id="RXW32905.1"/>
    </source>
</evidence>
<sequence>MLADVSAHHAWPGPGPGSRPRVGLSTSSVYPESTASCFELAGRLGYDGVEVMVGIDPVSRDVDALVELRDYHDLPVLSVHAPTLLVTQGTWGRDPWEKLERSAVAAHRLGADCVVVHPPFRWQRSYAQGFVEGIRRLERTTGIVFAVENMFPWRGPRNAEIRAYAPGWDPTEGDYDHLTLDLSHAATARQRSLDLIDAWGERLTHVHLTDGDASISDSHLFPGEGDQDAGAVMAELVARGFAGHVVLEVNTRSIGSRSAREEALARALAWTRAHLGVPAMP</sequence>
<accession>A0A4Q2ELJ2</accession>
<evidence type="ECO:0000313" key="4">
    <source>
        <dbReference type="Proteomes" id="UP000290624"/>
    </source>
</evidence>
<keyword evidence="4" id="KW-1185">Reference proteome</keyword>
<dbReference type="Gene3D" id="3.20.20.150">
    <property type="entry name" value="Divalent-metal-dependent TIM barrel enzymes"/>
    <property type="match status" value="1"/>
</dbReference>
<gene>
    <name evidence="3" type="ORF">C1706_03205</name>
</gene>
<dbReference type="PANTHER" id="PTHR12110:SF47">
    <property type="match status" value="1"/>
</dbReference>
<feature type="region of interest" description="Disordered" evidence="1">
    <location>
        <begin position="1"/>
        <end position="26"/>
    </location>
</feature>
<dbReference type="SUPFAM" id="SSF51658">
    <property type="entry name" value="Xylose isomerase-like"/>
    <property type="match status" value="1"/>
</dbReference>
<dbReference type="InterPro" id="IPR036237">
    <property type="entry name" value="Xyl_isomerase-like_sf"/>
</dbReference>
<dbReference type="OrthoDB" id="3248123at2"/>
<dbReference type="InterPro" id="IPR013022">
    <property type="entry name" value="Xyl_isomerase-like_TIM-brl"/>
</dbReference>
<protein>
    <recommendedName>
        <fullName evidence="2">Xylose isomerase-like TIM barrel domain-containing protein</fullName>
    </recommendedName>
</protein>
<feature type="domain" description="Xylose isomerase-like TIM barrel" evidence="2">
    <location>
        <begin position="38"/>
        <end position="273"/>
    </location>
</feature>
<name>A0A4Q2ELJ2_9ACTN</name>
<comment type="caution">
    <text evidence="3">The sequence shown here is derived from an EMBL/GenBank/DDBJ whole genome shotgun (WGS) entry which is preliminary data.</text>
</comment>
<dbReference type="AlphaFoldDB" id="A0A4Q2ELJ2"/>